<gene>
    <name evidence="11" type="ORF">EW146_g1655</name>
</gene>
<dbReference type="GO" id="GO:0016747">
    <property type="term" value="F:acyltransferase activity, transferring groups other than amino-acyl groups"/>
    <property type="evidence" value="ECO:0007669"/>
    <property type="project" value="InterPro"/>
</dbReference>
<reference evidence="11 12" key="1">
    <citation type="submission" date="2019-02" db="EMBL/GenBank/DDBJ databases">
        <title>Genome sequencing of the rare red list fungi Bondarzewia mesenterica.</title>
        <authorList>
            <person name="Buettner E."/>
            <person name="Kellner H."/>
        </authorList>
    </citation>
    <scope>NUCLEOTIDE SEQUENCE [LARGE SCALE GENOMIC DNA]</scope>
    <source>
        <strain evidence="11 12">DSM 108281</strain>
    </source>
</reference>
<keyword evidence="12" id="KW-1185">Reference proteome</keyword>
<dbReference type="Gene3D" id="1.10.630.10">
    <property type="entry name" value="Cytochrome P450"/>
    <property type="match status" value="1"/>
</dbReference>
<dbReference type="Proteomes" id="UP000310158">
    <property type="component" value="Unassembled WGS sequence"/>
</dbReference>
<evidence type="ECO:0000256" key="3">
    <source>
        <dbReference type="ARBA" id="ARBA00022617"/>
    </source>
</evidence>
<dbReference type="PROSITE" id="PS00086">
    <property type="entry name" value="CYTOCHROME_P450"/>
    <property type="match status" value="1"/>
</dbReference>
<dbReference type="GO" id="GO:0004497">
    <property type="term" value="F:monooxygenase activity"/>
    <property type="evidence" value="ECO:0007669"/>
    <property type="project" value="UniProtKB-KW"/>
</dbReference>
<dbReference type="PANTHER" id="PTHR24287">
    <property type="entry name" value="P450, PUTATIVE (EUROFUNG)-RELATED"/>
    <property type="match status" value="1"/>
</dbReference>
<keyword evidence="4 8" id="KW-0479">Metal-binding</keyword>
<dbReference type="PRINTS" id="PR00463">
    <property type="entry name" value="EP450I"/>
</dbReference>
<feature type="domain" description="N-acetyltransferase" evidence="10">
    <location>
        <begin position="27"/>
        <end position="200"/>
    </location>
</feature>
<keyword evidence="6 8" id="KW-0408">Iron</keyword>
<keyword evidence="7" id="KW-0503">Monooxygenase</keyword>
<comment type="cofactor">
    <cofactor evidence="1 8">
        <name>heme</name>
        <dbReference type="ChEBI" id="CHEBI:30413"/>
    </cofactor>
</comment>
<evidence type="ECO:0000256" key="9">
    <source>
        <dbReference type="SAM" id="MobiDB-lite"/>
    </source>
</evidence>
<comment type="similarity">
    <text evidence="2">Belongs to the cytochrome P450 family.</text>
</comment>
<dbReference type="CDD" id="cd04301">
    <property type="entry name" value="NAT_SF"/>
    <property type="match status" value="1"/>
</dbReference>
<protein>
    <recommendedName>
        <fullName evidence="10">N-acetyltransferase domain-containing protein</fullName>
    </recommendedName>
</protein>
<dbReference type="GO" id="GO:0005506">
    <property type="term" value="F:iron ion binding"/>
    <property type="evidence" value="ECO:0007669"/>
    <property type="project" value="InterPro"/>
</dbReference>
<dbReference type="PROSITE" id="PS51186">
    <property type="entry name" value="GNAT"/>
    <property type="match status" value="1"/>
</dbReference>
<evidence type="ECO:0000256" key="8">
    <source>
        <dbReference type="PIRSR" id="PIRSR602401-1"/>
    </source>
</evidence>
<dbReference type="InterPro" id="IPR000182">
    <property type="entry name" value="GNAT_dom"/>
</dbReference>
<evidence type="ECO:0000256" key="4">
    <source>
        <dbReference type="ARBA" id="ARBA00022723"/>
    </source>
</evidence>
<comment type="caution">
    <text evidence="11">The sequence shown here is derived from an EMBL/GenBank/DDBJ whole genome shotgun (WGS) entry which is preliminary data.</text>
</comment>
<evidence type="ECO:0000256" key="2">
    <source>
        <dbReference type="ARBA" id="ARBA00010617"/>
    </source>
</evidence>
<accession>A0A4S4M363</accession>
<dbReference type="PANTHER" id="PTHR24287:SF1">
    <property type="entry name" value="P450, PUTATIVE (EUROFUNG)-RELATED"/>
    <property type="match status" value="1"/>
</dbReference>
<evidence type="ECO:0000313" key="11">
    <source>
        <dbReference type="EMBL" id="THH19509.1"/>
    </source>
</evidence>
<dbReference type="PRINTS" id="PR00385">
    <property type="entry name" value="P450"/>
</dbReference>
<dbReference type="SUPFAM" id="SSF48264">
    <property type="entry name" value="Cytochrome P450"/>
    <property type="match status" value="1"/>
</dbReference>
<evidence type="ECO:0000256" key="7">
    <source>
        <dbReference type="ARBA" id="ARBA00023033"/>
    </source>
</evidence>
<organism evidence="11 12">
    <name type="scientific">Bondarzewia mesenterica</name>
    <dbReference type="NCBI Taxonomy" id="1095465"/>
    <lineage>
        <taxon>Eukaryota</taxon>
        <taxon>Fungi</taxon>
        <taxon>Dikarya</taxon>
        <taxon>Basidiomycota</taxon>
        <taxon>Agaricomycotina</taxon>
        <taxon>Agaricomycetes</taxon>
        <taxon>Russulales</taxon>
        <taxon>Bondarzewiaceae</taxon>
        <taxon>Bondarzewia</taxon>
    </lineage>
</organism>
<evidence type="ECO:0000313" key="12">
    <source>
        <dbReference type="Proteomes" id="UP000310158"/>
    </source>
</evidence>
<evidence type="ECO:0000256" key="5">
    <source>
        <dbReference type="ARBA" id="ARBA00023002"/>
    </source>
</evidence>
<evidence type="ECO:0000259" key="10">
    <source>
        <dbReference type="PROSITE" id="PS51186"/>
    </source>
</evidence>
<dbReference type="SUPFAM" id="SSF55729">
    <property type="entry name" value="Acyl-CoA N-acyltransferases (Nat)"/>
    <property type="match status" value="1"/>
</dbReference>
<keyword evidence="3 8" id="KW-0349">Heme</keyword>
<name>A0A4S4M363_9AGAM</name>
<feature type="region of interest" description="Disordered" evidence="9">
    <location>
        <begin position="766"/>
        <end position="787"/>
    </location>
</feature>
<dbReference type="InterPro" id="IPR016181">
    <property type="entry name" value="Acyl_CoA_acyltransferase"/>
</dbReference>
<evidence type="ECO:0000256" key="6">
    <source>
        <dbReference type="ARBA" id="ARBA00023004"/>
    </source>
</evidence>
<dbReference type="InterPro" id="IPR047146">
    <property type="entry name" value="Cyt_P450_E_CYP52_fungi"/>
</dbReference>
<dbReference type="Pfam" id="PF00067">
    <property type="entry name" value="p450"/>
    <property type="match status" value="1"/>
</dbReference>
<dbReference type="Gene3D" id="3.40.630.30">
    <property type="match status" value="1"/>
</dbReference>
<dbReference type="OrthoDB" id="1470350at2759"/>
<dbReference type="GO" id="GO:0016705">
    <property type="term" value="F:oxidoreductase activity, acting on paired donors, with incorporation or reduction of molecular oxygen"/>
    <property type="evidence" value="ECO:0007669"/>
    <property type="project" value="InterPro"/>
</dbReference>
<feature type="binding site" description="axial binding residue" evidence="8">
    <location>
        <position position="729"/>
    </location>
    <ligand>
        <name>heme</name>
        <dbReference type="ChEBI" id="CHEBI:30413"/>
    </ligand>
    <ligandPart>
        <name>Fe</name>
        <dbReference type="ChEBI" id="CHEBI:18248"/>
    </ligandPart>
</feature>
<dbReference type="EMBL" id="SGPL01000043">
    <property type="protein sequence ID" value="THH19509.1"/>
    <property type="molecule type" value="Genomic_DNA"/>
</dbReference>
<proteinExistence type="inferred from homology"/>
<sequence>MSANSKSVSVRRLQSITDDELSRSTAALYAAFSEARFMNILVGGDKSLLPLYQAASIKSCVIGGHFFVAGLGHDDITGVATWYAPGETSFGTMVICLITQLTPTYDKFLNELLGAEYRKSAWYLQLMGVTPETQNHGIATALMEAAEYLARKSNSPMYLETTSENAVSFYKRLGFVIRGSSTVSHPMGDTTAYVMSKDVPKVAELFKGIQAIPSVKLSVDHLLYQDEILVLHLSLSYSYKFLHIHSGALTLKIRPFRHQLDRSSDGSREYAKLLTPLQRILHSVFSSRILLHLRRAVNQNIVQVSDMPAGLPAMGENAVETQHGDGIDMDLLSAATWSPYLLFCIKRIRSKLLPRIFLCILVVPSVGFLRTQYAKYVNKKAAAALGAVPIPCVRGKWPGNLDLHRSIARPWAMVRQNRLSDLNIYDQHAATTINFISSFAGDSIAFDAQDLFARFTLNSASEFLFGNCLNTLHGKLPVAGRAKLGPKGSSIEDEFGTFAWAFEDIQVQIARRTRIGKPWPLFELFKDKTAKSNAIVRNWLKPLVESALREKVSATYLLSTDDAEAIRFQILNMLLAGRDTTTLVLSFVIYFLCLHPDVMRRLREEILREEILQEYGEDGQPSIQTMKNMQYLRAVIDETLRLFPPVPMNLRLSDSAPHAFPAIGKSPKYHIPPGTVVVYHTLLLQRRPDIWGEDADDFNPDRWLDPEYAKRVTENPFIFIPFHAGPRLCLGQNFAYNEMTFFLVKLLQKFRGFELAPTLNRQNPFPLRGGSKAKVGNPSRGYGPRVL</sequence>
<dbReference type="GO" id="GO:0020037">
    <property type="term" value="F:heme binding"/>
    <property type="evidence" value="ECO:0007669"/>
    <property type="project" value="InterPro"/>
</dbReference>
<evidence type="ECO:0000256" key="1">
    <source>
        <dbReference type="ARBA" id="ARBA00001971"/>
    </source>
</evidence>
<dbReference type="InterPro" id="IPR001128">
    <property type="entry name" value="Cyt_P450"/>
</dbReference>
<keyword evidence="5" id="KW-0560">Oxidoreductase</keyword>
<dbReference type="InterPro" id="IPR017972">
    <property type="entry name" value="Cyt_P450_CS"/>
</dbReference>
<dbReference type="InterPro" id="IPR002401">
    <property type="entry name" value="Cyt_P450_E_grp-I"/>
</dbReference>
<dbReference type="AlphaFoldDB" id="A0A4S4M363"/>
<dbReference type="Pfam" id="PF13508">
    <property type="entry name" value="Acetyltransf_7"/>
    <property type="match status" value="1"/>
</dbReference>
<dbReference type="InterPro" id="IPR036396">
    <property type="entry name" value="Cyt_P450_sf"/>
</dbReference>